<evidence type="ECO:0000256" key="1">
    <source>
        <dbReference type="ARBA" id="ARBA00022603"/>
    </source>
</evidence>
<dbReference type="AlphaFoldDB" id="A0A1V3C027"/>
<dbReference type="PROSITE" id="PS51683">
    <property type="entry name" value="SAM_OMT_II"/>
    <property type="match status" value="1"/>
</dbReference>
<protein>
    <submittedName>
        <fullName evidence="7 8">Methyltransferase</fullName>
    </submittedName>
</protein>
<dbReference type="InterPro" id="IPR036390">
    <property type="entry name" value="WH_DNA-bd_sf"/>
</dbReference>
<feature type="active site" description="Proton acceptor" evidence="4">
    <location>
        <position position="252"/>
    </location>
</feature>
<dbReference type="Proteomes" id="UP000189004">
    <property type="component" value="Unassembled WGS sequence"/>
</dbReference>
<feature type="domain" description="O-methyltransferase dimerisation" evidence="6">
    <location>
        <begin position="13"/>
        <end position="92"/>
    </location>
</feature>
<dbReference type="PIRSF" id="PIRSF005739">
    <property type="entry name" value="O-mtase"/>
    <property type="match status" value="1"/>
</dbReference>
<gene>
    <name evidence="7" type="ORF">HNR06_005132</name>
    <name evidence="8" type="ORF">NOSIN_10370</name>
</gene>
<reference evidence="7 10" key="3">
    <citation type="submission" date="2020-07" db="EMBL/GenBank/DDBJ databases">
        <title>Sequencing the genomes of 1000 actinobacteria strains.</title>
        <authorList>
            <person name="Klenk H.-P."/>
        </authorList>
    </citation>
    <scope>NUCLEOTIDE SEQUENCE [LARGE SCALE GENOMIC DNA]</scope>
    <source>
        <strain evidence="7 10">DSM 45278</strain>
    </source>
</reference>
<dbReference type="RefSeq" id="WP_077690559.1">
    <property type="nucleotide sequence ID" value="NZ_JACCHL010000001.1"/>
</dbReference>
<organism evidence="8 9">
    <name type="scientific">Nocardiopsis sinuspersici</name>
    <dbReference type="NCBI Taxonomy" id="501010"/>
    <lineage>
        <taxon>Bacteria</taxon>
        <taxon>Bacillati</taxon>
        <taxon>Actinomycetota</taxon>
        <taxon>Actinomycetes</taxon>
        <taxon>Streptosporangiales</taxon>
        <taxon>Nocardiopsidaceae</taxon>
        <taxon>Nocardiopsis</taxon>
    </lineage>
</organism>
<dbReference type="GO" id="GO:0008171">
    <property type="term" value="F:O-methyltransferase activity"/>
    <property type="evidence" value="ECO:0007669"/>
    <property type="project" value="InterPro"/>
</dbReference>
<evidence type="ECO:0000313" key="7">
    <source>
        <dbReference type="EMBL" id="NYH55543.1"/>
    </source>
</evidence>
<dbReference type="GO" id="GO:0032259">
    <property type="term" value="P:methylation"/>
    <property type="evidence" value="ECO:0007669"/>
    <property type="project" value="UniProtKB-KW"/>
</dbReference>
<dbReference type="InterPro" id="IPR036388">
    <property type="entry name" value="WH-like_DNA-bd_sf"/>
</dbReference>
<keyword evidence="3" id="KW-0949">S-adenosyl-L-methionine</keyword>
<dbReference type="GO" id="GO:0046983">
    <property type="term" value="F:protein dimerization activity"/>
    <property type="evidence" value="ECO:0007669"/>
    <property type="project" value="InterPro"/>
</dbReference>
<reference evidence="8" key="1">
    <citation type="submission" date="2016-08" db="EMBL/GenBank/DDBJ databases">
        <authorList>
            <person name="Seilhamer J.J."/>
        </authorList>
    </citation>
    <scope>NUCLEOTIDE SEQUENCE [LARGE SCALE GENOMIC DNA]</scope>
    <source>
        <strain evidence="8">UTMC102</strain>
    </source>
</reference>
<dbReference type="Gene3D" id="1.10.10.10">
    <property type="entry name" value="Winged helix-like DNA-binding domain superfamily/Winged helix DNA-binding domain"/>
    <property type="match status" value="1"/>
</dbReference>
<evidence type="ECO:0000256" key="4">
    <source>
        <dbReference type="PIRSR" id="PIRSR005739-1"/>
    </source>
</evidence>
<keyword evidence="2 8" id="KW-0808">Transferase</keyword>
<dbReference type="EMBL" id="MCOK01000001">
    <property type="protein sequence ID" value="OOC54161.1"/>
    <property type="molecule type" value="Genomic_DNA"/>
</dbReference>
<dbReference type="PANTHER" id="PTHR43712:SF2">
    <property type="entry name" value="O-METHYLTRANSFERASE CICE"/>
    <property type="match status" value="1"/>
</dbReference>
<dbReference type="EMBL" id="JACCHL010000001">
    <property type="protein sequence ID" value="NYH55543.1"/>
    <property type="molecule type" value="Genomic_DNA"/>
</dbReference>
<sequence>MTGNGSAEREVLRLMTGPWVARAVATAVELGVLDRIAENAAGDAGGATDSAALAGELNLHPDRLDRLLRLLAAVGVLHRHEGRYRPTGVGAALRRGHPSGMADLALLYDSDMFTSAWTRLADTVRTGEPAFDAAHGTDAFTHLERHPEDAARYTAGMAASGRFSTAIPDVHDFAGARVVVDLGGGDGELLATVLDRAPWARGVLVERPTALAAARTRLGAFVDAGRCELVEGDFLRGVPAGADVYLLSRILHNWSDEDARAVLRHCREAMAPDGLVLIAERVLSDDGPSWLSAVLDAHMMVMTTGAERTEREYEALLRSAGLTTRRILDLLLEMRLLVAGPLAP</sequence>
<dbReference type="InterPro" id="IPR016461">
    <property type="entry name" value="COMT-like"/>
</dbReference>
<dbReference type="SUPFAM" id="SSF46785">
    <property type="entry name" value="Winged helix' DNA-binding domain"/>
    <property type="match status" value="1"/>
</dbReference>
<comment type="caution">
    <text evidence="8">The sequence shown here is derived from an EMBL/GenBank/DDBJ whole genome shotgun (WGS) entry which is preliminary data.</text>
</comment>
<dbReference type="CDD" id="cd02440">
    <property type="entry name" value="AdoMet_MTases"/>
    <property type="match status" value="1"/>
</dbReference>
<dbReference type="InterPro" id="IPR001077">
    <property type="entry name" value="COMT_C"/>
</dbReference>
<keyword evidence="1 8" id="KW-0489">Methyltransferase</keyword>
<dbReference type="STRING" id="501010.NOSIN_10370"/>
<accession>A0A1V3C027</accession>
<reference evidence="9" key="2">
    <citation type="submission" date="2016-08" db="EMBL/GenBank/DDBJ databases">
        <authorList>
            <person name="Tokovenko B."/>
            <person name="Kalinowski J."/>
        </authorList>
    </citation>
    <scope>NUCLEOTIDE SEQUENCE [LARGE SCALE GENOMIC DNA]</scope>
    <source>
        <strain evidence="9">UTMC102</strain>
    </source>
</reference>
<name>A0A1V3C027_9ACTN</name>
<dbReference type="InterPro" id="IPR012967">
    <property type="entry name" value="COMT_dimerisation"/>
</dbReference>
<dbReference type="Gene3D" id="3.40.50.150">
    <property type="entry name" value="Vaccinia Virus protein VP39"/>
    <property type="match status" value="1"/>
</dbReference>
<dbReference type="Pfam" id="PF08100">
    <property type="entry name" value="Dimerisation"/>
    <property type="match status" value="1"/>
</dbReference>
<evidence type="ECO:0000259" key="5">
    <source>
        <dbReference type="Pfam" id="PF00891"/>
    </source>
</evidence>
<evidence type="ECO:0000313" key="8">
    <source>
        <dbReference type="EMBL" id="OOC54161.1"/>
    </source>
</evidence>
<evidence type="ECO:0000259" key="6">
    <source>
        <dbReference type="Pfam" id="PF08100"/>
    </source>
</evidence>
<evidence type="ECO:0000256" key="3">
    <source>
        <dbReference type="ARBA" id="ARBA00022691"/>
    </source>
</evidence>
<dbReference type="SUPFAM" id="SSF53335">
    <property type="entry name" value="S-adenosyl-L-methionine-dependent methyltransferases"/>
    <property type="match status" value="1"/>
</dbReference>
<evidence type="ECO:0000313" key="10">
    <source>
        <dbReference type="Proteomes" id="UP000584931"/>
    </source>
</evidence>
<dbReference type="Proteomes" id="UP000584931">
    <property type="component" value="Unassembled WGS sequence"/>
</dbReference>
<dbReference type="PANTHER" id="PTHR43712">
    <property type="entry name" value="PUTATIVE (AFU_ORTHOLOGUE AFUA_4G14580)-RELATED"/>
    <property type="match status" value="1"/>
</dbReference>
<dbReference type="Pfam" id="PF00891">
    <property type="entry name" value="Methyltransf_2"/>
    <property type="match status" value="1"/>
</dbReference>
<dbReference type="InterPro" id="IPR029063">
    <property type="entry name" value="SAM-dependent_MTases_sf"/>
</dbReference>
<accession>A0A7Y9XJC1</accession>
<keyword evidence="9" id="KW-1185">Reference proteome</keyword>
<dbReference type="OrthoDB" id="4145676at2"/>
<feature type="domain" description="O-methyltransferase C-terminal" evidence="5">
    <location>
        <begin position="117"/>
        <end position="322"/>
    </location>
</feature>
<evidence type="ECO:0000256" key="2">
    <source>
        <dbReference type="ARBA" id="ARBA00022679"/>
    </source>
</evidence>
<proteinExistence type="predicted"/>
<evidence type="ECO:0000313" key="9">
    <source>
        <dbReference type="Proteomes" id="UP000189004"/>
    </source>
</evidence>